<name>A0AAE1B1H0_9GAST</name>
<reference evidence="2" key="1">
    <citation type="journal article" date="2023" name="G3 (Bethesda)">
        <title>A reference genome for the long-term kleptoplast-retaining sea slug Elysia crispata morphotype clarki.</title>
        <authorList>
            <person name="Eastman K.E."/>
            <person name="Pendleton A.L."/>
            <person name="Shaikh M.A."/>
            <person name="Suttiyut T."/>
            <person name="Ogas R."/>
            <person name="Tomko P."/>
            <person name="Gavelis G."/>
            <person name="Widhalm J.R."/>
            <person name="Wisecaver J.H."/>
        </authorList>
    </citation>
    <scope>NUCLEOTIDE SEQUENCE</scope>
    <source>
        <strain evidence="2">ECLA1</strain>
    </source>
</reference>
<evidence type="ECO:0000256" key="1">
    <source>
        <dbReference type="SAM" id="MobiDB-lite"/>
    </source>
</evidence>
<dbReference type="Proteomes" id="UP001283361">
    <property type="component" value="Unassembled WGS sequence"/>
</dbReference>
<evidence type="ECO:0000313" key="3">
    <source>
        <dbReference type="Proteomes" id="UP001283361"/>
    </source>
</evidence>
<dbReference type="EMBL" id="JAWDGP010000802">
    <property type="protein sequence ID" value="KAK3797126.1"/>
    <property type="molecule type" value="Genomic_DNA"/>
</dbReference>
<protein>
    <submittedName>
        <fullName evidence="2">Uncharacterized protein</fullName>
    </submittedName>
</protein>
<feature type="region of interest" description="Disordered" evidence="1">
    <location>
        <begin position="44"/>
        <end position="66"/>
    </location>
</feature>
<keyword evidence="3" id="KW-1185">Reference proteome</keyword>
<evidence type="ECO:0000313" key="2">
    <source>
        <dbReference type="EMBL" id="KAK3797126.1"/>
    </source>
</evidence>
<accession>A0AAE1B1H0</accession>
<comment type="caution">
    <text evidence="2">The sequence shown here is derived from an EMBL/GenBank/DDBJ whole genome shotgun (WGS) entry which is preliminary data.</text>
</comment>
<dbReference type="AlphaFoldDB" id="A0AAE1B1H0"/>
<sequence>MNTINVHTTILIIVTPMFVADNQPREPEPRTIRSSWLLAPLPFNKPSGSRQVPPYTGGSGGAKTLPVFKPHRSSTFNKLSFAY</sequence>
<organism evidence="2 3">
    <name type="scientific">Elysia crispata</name>
    <name type="common">lettuce slug</name>
    <dbReference type="NCBI Taxonomy" id="231223"/>
    <lineage>
        <taxon>Eukaryota</taxon>
        <taxon>Metazoa</taxon>
        <taxon>Spiralia</taxon>
        <taxon>Lophotrochozoa</taxon>
        <taxon>Mollusca</taxon>
        <taxon>Gastropoda</taxon>
        <taxon>Heterobranchia</taxon>
        <taxon>Euthyneura</taxon>
        <taxon>Panpulmonata</taxon>
        <taxon>Sacoglossa</taxon>
        <taxon>Placobranchoidea</taxon>
        <taxon>Plakobranchidae</taxon>
        <taxon>Elysia</taxon>
    </lineage>
</organism>
<gene>
    <name evidence="2" type="ORF">RRG08_060470</name>
</gene>
<proteinExistence type="predicted"/>